<gene>
    <name evidence="2" type="ORF">CD33_09210</name>
</gene>
<dbReference type="GO" id="GO:0006352">
    <property type="term" value="P:DNA-templated transcription initiation"/>
    <property type="evidence" value="ECO:0007669"/>
    <property type="project" value="InterPro"/>
</dbReference>
<dbReference type="InterPro" id="IPR013324">
    <property type="entry name" value="RNA_pol_sigma_r3/r4-like"/>
</dbReference>
<organism evidence="2 3">
    <name type="scientific">Ureibacillus sinduriensis BLB-1 = JCM 15800</name>
    <dbReference type="NCBI Taxonomy" id="1384057"/>
    <lineage>
        <taxon>Bacteria</taxon>
        <taxon>Bacillati</taxon>
        <taxon>Bacillota</taxon>
        <taxon>Bacilli</taxon>
        <taxon>Bacillales</taxon>
        <taxon>Caryophanaceae</taxon>
        <taxon>Ureibacillus</taxon>
    </lineage>
</organism>
<dbReference type="InterPro" id="IPR007627">
    <property type="entry name" value="RNA_pol_sigma70_r2"/>
</dbReference>
<dbReference type="STRING" id="1384057.CD33_09210"/>
<dbReference type="OrthoDB" id="9783788at2"/>
<protein>
    <recommendedName>
        <fullName evidence="1">RNA polymerase sigma-70 region 2 domain-containing protein</fullName>
    </recommendedName>
</protein>
<dbReference type="InterPro" id="IPR014284">
    <property type="entry name" value="RNA_pol_sigma-70_dom"/>
</dbReference>
<dbReference type="EMBL" id="JPVO01000048">
    <property type="protein sequence ID" value="KGR76004.1"/>
    <property type="molecule type" value="Genomic_DNA"/>
</dbReference>
<reference evidence="2 3" key="1">
    <citation type="submission" date="2014-02" db="EMBL/GenBank/DDBJ databases">
        <title>Draft genome sequence of Lysinibacillus sinduriensis JCM 15800.</title>
        <authorList>
            <person name="Zhang F."/>
            <person name="Wang G."/>
            <person name="Zhang L."/>
        </authorList>
    </citation>
    <scope>NUCLEOTIDE SEQUENCE [LARGE SCALE GENOMIC DNA]</scope>
    <source>
        <strain evidence="2 3">JCM 15800</strain>
    </source>
</reference>
<dbReference type="NCBIfam" id="TIGR02937">
    <property type="entry name" value="sigma70-ECF"/>
    <property type="match status" value="1"/>
</dbReference>
<dbReference type="SUPFAM" id="SSF88659">
    <property type="entry name" value="Sigma3 and sigma4 domains of RNA polymerase sigma factors"/>
    <property type="match status" value="1"/>
</dbReference>
<keyword evidence="3" id="KW-1185">Reference proteome</keyword>
<dbReference type="RefSeq" id="WP_036200132.1">
    <property type="nucleotide sequence ID" value="NZ_AVCY01000008.1"/>
</dbReference>
<sequence length="166" mass="20016">MDNFEEILEQYEPMIKSILRKTNIYKNHDHFYQAARIALWQAWRNFDPSKGHFPSYAYRMVLTSIYTEMHKDNKYTENQIPYEKEKLTKVAQYNDLKNMPCGHGSTLETLASYLTEEEFELLKDLYYHQYKYEELTHKYNASVAALKKRRDRLIKKLRIELKGTVD</sequence>
<dbReference type="GO" id="GO:0003700">
    <property type="term" value="F:DNA-binding transcription factor activity"/>
    <property type="evidence" value="ECO:0007669"/>
    <property type="project" value="InterPro"/>
</dbReference>
<dbReference type="SUPFAM" id="SSF88946">
    <property type="entry name" value="Sigma2 domain of RNA polymerase sigma factors"/>
    <property type="match status" value="1"/>
</dbReference>
<evidence type="ECO:0000259" key="1">
    <source>
        <dbReference type="Pfam" id="PF04542"/>
    </source>
</evidence>
<name>A0A0A3HU74_9BACL</name>
<accession>A0A0A3HU74</accession>
<dbReference type="eggNOG" id="COG1595">
    <property type="taxonomic scope" value="Bacteria"/>
</dbReference>
<dbReference type="Proteomes" id="UP000030408">
    <property type="component" value="Unassembled WGS sequence"/>
</dbReference>
<proteinExistence type="predicted"/>
<feature type="domain" description="RNA polymerase sigma-70 region 2" evidence="1">
    <location>
        <begin position="8"/>
        <end position="71"/>
    </location>
</feature>
<dbReference type="Pfam" id="PF04542">
    <property type="entry name" value="Sigma70_r2"/>
    <property type="match status" value="1"/>
</dbReference>
<comment type="caution">
    <text evidence="2">The sequence shown here is derived from an EMBL/GenBank/DDBJ whole genome shotgun (WGS) entry which is preliminary data.</text>
</comment>
<evidence type="ECO:0000313" key="3">
    <source>
        <dbReference type="Proteomes" id="UP000030408"/>
    </source>
</evidence>
<dbReference type="AlphaFoldDB" id="A0A0A3HU74"/>
<dbReference type="Gene3D" id="1.10.1740.10">
    <property type="match status" value="1"/>
</dbReference>
<evidence type="ECO:0000313" key="2">
    <source>
        <dbReference type="EMBL" id="KGR76004.1"/>
    </source>
</evidence>
<dbReference type="InterPro" id="IPR013325">
    <property type="entry name" value="RNA_pol_sigma_r2"/>
</dbReference>